<dbReference type="SUPFAM" id="SSF53335">
    <property type="entry name" value="S-adenosyl-L-methionine-dependent methyltransferases"/>
    <property type="match status" value="1"/>
</dbReference>
<proteinExistence type="predicted"/>
<accession>A0ABW4NI29</accession>
<feature type="region of interest" description="Disordered" evidence="1">
    <location>
        <begin position="1"/>
        <end position="24"/>
    </location>
</feature>
<protein>
    <submittedName>
        <fullName evidence="2">SAM-dependent methyltransferase</fullName>
    </submittedName>
</protein>
<comment type="caution">
    <text evidence="2">The sequence shown here is derived from an EMBL/GenBank/DDBJ whole genome shotgun (WGS) entry which is preliminary data.</text>
</comment>
<evidence type="ECO:0000313" key="2">
    <source>
        <dbReference type="EMBL" id="MFD1789637.1"/>
    </source>
</evidence>
<name>A0ABW4NI29_9SPHN</name>
<reference evidence="3" key="1">
    <citation type="journal article" date="2019" name="Int. J. Syst. Evol. Microbiol.">
        <title>The Global Catalogue of Microorganisms (GCM) 10K type strain sequencing project: providing services to taxonomists for standard genome sequencing and annotation.</title>
        <authorList>
            <consortium name="The Broad Institute Genomics Platform"/>
            <consortium name="The Broad Institute Genome Sequencing Center for Infectious Disease"/>
            <person name="Wu L."/>
            <person name="Ma J."/>
        </authorList>
    </citation>
    <scope>NUCLEOTIDE SEQUENCE [LARGE SCALE GENOMIC DNA]</scope>
    <source>
        <strain evidence="3">Q85</strain>
    </source>
</reference>
<dbReference type="GO" id="GO:0008168">
    <property type="term" value="F:methyltransferase activity"/>
    <property type="evidence" value="ECO:0007669"/>
    <property type="project" value="UniProtKB-KW"/>
</dbReference>
<sequence length="282" mass="31401">MISGSAAPAEAPSNRPARMRASDNKSLARRLDQFYTRPEIAEMCFSLVLKHFNPIKVVMVEPSAGRGAFYNILPAGSIGIDIEPKCDGVQQGDFLTFDIQANKPLVFVGNPPFGNKSRLAVDFFNRAASLGVGIGMILPRTFKKASIENCLNPFFHLVLEVDIPDQAFIFGEKPYSVPTIFQIWEKRSYKRVLRPNATHHPDFKFMPQGKGNFAIRRVGGKAGLIHHDLFACDDTNYFIEGDEQIMRQLDLTGAAKNVAAVFSLARNEIVSLYCDFLAQQKN</sequence>
<dbReference type="Gene3D" id="3.40.50.150">
    <property type="entry name" value="Vaccinia Virus protein VP39"/>
    <property type="match status" value="1"/>
</dbReference>
<dbReference type="GO" id="GO:0032259">
    <property type="term" value="P:methylation"/>
    <property type="evidence" value="ECO:0007669"/>
    <property type="project" value="UniProtKB-KW"/>
</dbReference>
<dbReference type="Proteomes" id="UP001597283">
    <property type="component" value="Unassembled WGS sequence"/>
</dbReference>
<gene>
    <name evidence="2" type="ORF">ACFSC3_18945</name>
</gene>
<organism evidence="2 3">
    <name type="scientific">Sphingomonas floccifaciens</name>
    <dbReference type="NCBI Taxonomy" id="1844115"/>
    <lineage>
        <taxon>Bacteria</taxon>
        <taxon>Pseudomonadati</taxon>
        <taxon>Pseudomonadota</taxon>
        <taxon>Alphaproteobacteria</taxon>
        <taxon>Sphingomonadales</taxon>
        <taxon>Sphingomonadaceae</taxon>
        <taxon>Sphingomonas</taxon>
    </lineage>
</organism>
<evidence type="ECO:0000313" key="3">
    <source>
        <dbReference type="Proteomes" id="UP001597283"/>
    </source>
</evidence>
<dbReference type="InterPro" id="IPR029063">
    <property type="entry name" value="SAM-dependent_MTases_sf"/>
</dbReference>
<dbReference type="EMBL" id="JBHUFC010000023">
    <property type="protein sequence ID" value="MFD1789637.1"/>
    <property type="molecule type" value="Genomic_DNA"/>
</dbReference>
<evidence type="ECO:0000256" key="1">
    <source>
        <dbReference type="SAM" id="MobiDB-lite"/>
    </source>
</evidence>
<keyword evidence="2" id="KW-0489">Methyltransferase</keyword>
<keyword evidence="3" id="KW-1185">Reference proteome</keyword>
<keyword evidence="2" id="KW-0808">Transferase</keyword>